<reference evidence="1" key="2">
    <citation type="submission" date="2020-09" db="EMBL/GenBank/DDBJ databases">
        <authorList>
            <person name="Sun Q."/>
            <person name="Sedlacek I."/>
        </authorList>
    </citation>
    <scope>NUCLEOTIDE SEQUENCE</scope>
    <source>
        <strain evidence="1">CCM 7905</strain>
    </source>
</reference>
<dbReference type="RefSeq" id="WP_188548007.1">
    <property type="nucleotide sequence ID" value="NZ_BMCU01000009.1"/>
</dbReference>
<organism evidence="1 2">
    <name type="scientific">Rhodococcoides trifolii</name>
    <dbReference type="NCBI Taxonomy" id="908250"/>
    <lineage>
        <taxon>Bacteria</taxon>
        <taxon>Bacillati</taxon>
        <taxon>Actinomycetota</taxon>
        <taxon>Actinomycetes</taxon>
        <taxon>Mycobacteriales</taxon>
        <taxon>Nocardiaceae</taxon>
        <taxon>Rhodococcoides</taxon>
    </lineage>
</organism>
<proteinExistence type="predicted"/>
<gene>
    <name evidence="1" type="ORF">GCM10007304_49070</name>
</gene>
<dbReference type="EMBL" id="BMCU01000009">
    <property type="protein sequence ID" value="GGG29411.1"/>
    <property type="molecule type" value="Genomic_DNA"/>
</dbReference>
<reference evidence="1" key="1">
    <citation type="journal article" date="2014" name="Int. J. Syst. Evol. Microbiol.">
        <title>Complete genome sequence of Corynebacterium casei LMG S-19264T (=DSM 44701T), isolated from a smear-ripened cheese.</title>
        <authorList>
            <consortium name="US DOE Joint Genome Institute (JGI-PGF)"/>
            <person name="Walter F."/>
            <person name="Albersmeier A."/>
            <person name="Kalinowski J."/>
            <person name="Ruckert C."/>
        </authorList>
    </citation>
    <scope>NUCLEOTIDE SEQUENCE</scope>
    <source>
        <strain evidence="1">CCM 7905</strain>
    </source>
</reference>
<protein>
    <submittedName>
        <fullName evidence="1">CTP synthase</fullName>
    </submittedName>
</protein>
<accession>A0A917LJ88</accession>
<evidence type="ECO:0000313" key="2">
    <source>
        <dbReference type="Proteomes" id="UP000654257"/>
    </source>
</evidence>
<name>A0A917LJ88_9NOCA</name>
<dbReference type="Proteomes" id="UP000654257">
    <property type="component" value="Unassembled WGS sequence"/>
</dbReference>
<sequence>MTHDDPLLRRPELLARGVGDAEIRRARRNRSIVTVQPGLYVPPSVYDGLDTTARHLLAVRAAADKTTSAAVVSHQSAAVVHGFDMWKPNLERVHFSTNNRSGGRRTARRHLHPSVLTDADVTIVDGIAVTTAARTVADLARAESFEFAVCVGDSALRLGATDRDSIYDSLRGRGSVRASRAIAFIDARSETVGESRSRVYLQRNGFPAPSLQLTLFDEFGLFLARTDFAYEEEGVIGEFDGLVKYMAADNGTRTPSDVVIDEKAREDRLREHGWVVVRWNWNDLEADRLAGRLRAGFATARSLPRPRTTSAE</sequence>
<evidence type="ECO:0000313" key="1">
    <source>
        <dbReference type="EMBL" id="GGG29411.1"/>
    </source>
</evidence>
<comment type="caution">
    <text evidence="1">The sequence shown here is derived from an EMBL/GenBank/DDBJ whole genome shotgun (WGS) entry which is preliminary data.</text>
</comment>
<keyword evidence="2" id="KW-1185">Reference proteome</keyword>
<dbReference type="AlphaFoldDB" id="A0A917LJ88"/>